<dbReference type="InterPro" id="IPR006162">
    <property type="entry name" value="Ppantetheine_attach_site"/>
</dbReference>
<evidence type="ECO:0000259" key="3">
    <source>
        <dbReference type="PROSITE" id="PS50075"/>
    </source>
</evidence>
<dbReference type="Gene3D" id="2.30.38.10">
    <property type="entry name" value="Luciferase, Domain 3"/>
    <property type="match status" value="1"/>
</dbReference>
<dbReference type="InterPro" id="IPR009081">
    <property type="entry name" value="PP-bd_ACP"/>
</dbReference>
<dbReference type="Pfam" id="PF13193">
    <property type="entry name" value="AMP-binding_C"/>
    <property type="match status" value="1"/>
</dbReference>
<dbReference type="InterPro" id="IPR020845">
    <property type="entry name" value="AMP-binding_CS"/>
</dbReference>
<dbReference type="PROSITE" id="PS00012">
    <property type="entry name" value="PHOSPHOPANTETHEINE"/>
    <property type="match status" value="1"/>
</dbReference>
<dbReference type="InterPro" id="IPR038020">
    <property type="entry name" value="MbtH-like_sf"/>
</dbReference>
<dbReference type="EMBL" id="JAUSVX010000001">
    <property type="protein sequence ID" value="MDQ0467507.1"/>
    <property type="molecule type" value="Genomic_DNA"/>
</dbReference>
<dbReference type="Gene3D" id="3.40.50.1820">
    <property type="entry name" value="alpha/beta hydrolase"/>
    <property type="match status" value="1"/>
</dbReference>
<dbReference type="Gene3D" id="3.40.50.980">
    <property type="match status" value="2"/>
</dbReference>
<dbReference type="Pfam" id="PF00501">
    <property type="entry name" value="AMP-binding"/>
    <property type="match status" value="1"/>
</dbReference>
<comment type="caution">
    <text evidence="4">The sequence shown here is derived from an EMBL/GenBank/DDBJ whole genome shotgun (WGS) entry which is preliminary data.</text>
</comment>
<dbReference type="SUPFAM" id="SSF53474">
    <property type="entry name" value="alpha/beta-Hydrolases"/>
    <property type="match status" value="1"/>
</dbReference>
<dbReference type="SMART" id="SM00923">
    <property type="entry name" value="MbtH"/>
    <property type="match status" value="1"/>
</dbReference>
<keyword evidence="1" id="KW-0596">Phosphopantetheine</keyword>
<dbReference type="PANTHER" id="PTHR45527:SF1">
    <property type="entry name" value="FATTY ACID SYNTHASE"/>
    <property type="match status" value="1"/>
</dbReference>
<dbReference type="SMART" id="SM00823">
    <property type="entry name" value="PKS_PP"/>
    <property type="match status" value="1"/>
</dbReference>
<dbReference type="InterPro" id="IPR036736">
    <property type="entry name" value="ACP-like_sf"/>
</dbReference>
<dbReference type="Gene3D" id="1.10.1200.10">
    <property type="entry name" value="ACP-like"/>
    <property type="match status" value="1"/>
</dbReference>
<dbReference type="InterPro" id="IPR001031">
    <property type="entry name" value="Thioesterase"/>
</dbReference>
<dbReference type="InterPro" id="IPR000873">
    <property type="entry name" value="AMP-dep_synth/lig_dom"/>
</dbReference>
<dbReference type="Pfam" id="PF00550">
    <property type="entry name" value="PP-binding"/>
    <property type="match status" value="1"/>
</dbReference>
<name>A0ABU0J2R8_9HYPH</name>
<reference evidence="4 5" key="1">
    <citation type="submission" date="2023-07" db="EMBL/GenBank/DDBJ databases">
        <title>Genomic Encyclopedia of Type Strains, Phase IV (KMG-IV): sequencing the most valuable type-strain genomes for metagenomic binning, comparative biology and taxonomic classification.</title>
        <authorList>
            <person name="Goeker M."/>
        </authorList>
    </citation>
    <scope>NUCLEOTIDE SEQUENCE [LARGE SCALE GENOMIC DNA]</scope>
    <source>
        <strain evidence="4 5">DSM 19619</strain>
    </source>
</reference>
<dbReference type="PANTHER" id="PTHR45527">
    <property type="entry name" value="NONRIBOSOMAL PEPTIDE SYNTHETASE"/>
    <property type="match status" value="1"/>
</dbReference>
<dbReference type="Pfam" id="PF00975">
    <property type="entry name" value="Thioesterase"/>
    <property type="match status" value="1"/>
</dbReference>
<dbReference type="PROSITE" id="PS00455">
    <property type="entry name" value="AMP_BINDING"/>
    <property type="match status" value="1"/>
</dbReference>
<dbReference type="NCBIfam" id="TIGR01733">
    <property type="entry name" value="AA-adenyl-dom"/>
    <property type="match status" value="1"/>
</dbReference>
<keyword evidence="5" id="KW-1185">Reference proteome</keyword>
<dbReference type="Proteomes" id="UP001242480">
    <property type="component" value="Unassembled WGS sequence"/>
</dbReference>
<dbReference type="InterPro" id="IPR020806">
    <property type="entry name" value="PKS_PP-bd"/>
</dbReference>
<organism evidence="4 5">
    <name type="scientific">Labrys wisconsinensis</name>
    <dbReference type="NCBI Taxonomy" id="425677"/>
    <lineage>
        <taxon>Bacteria</taxon>
        <taxon>Pseudomonadati</taxon>
        <taxon>Pseudomonadota</taxon>
        <taxon>Alphaproteobacteria</taxon>
        <taxon>Hyphomicrobiales</taxon>
        <taxon>Xanthobacteraceae</taxon>
        <taxon>Labrys</taxon>
    </lineage>
</organism>
<dbReference type="Pfam" id="PF03621">
    <property type="entry name" value="MbtH"/>
    <property type="match status" value="1"/>
</dbReference>
<dbReference type="InterPro" id="IPR005153">
    <property type="entry name" value="MbtH-like_dom"/>
</dbReference>
<sequence>MRMGADADMVAVVVDGLGRHALWPAGRPVPGGWRQARPAGDRAEAIAFVEEAWTDMRPAGLLATQLPTVPERLAALAARDPGHPAILFGEQVVSRGALDAMAGAVAAAARRAGAGPEAVVAVALGRSPHAVAAYLGVMRAGAAFLPLDPSHPKERLAYQLADSGARVLLTDAGHAGMLPDPAGLAVLDVGDLGDLGEPGEPGELGEGGAQPAPPLDPGSLAYVIYTSGSTGRPKGVAVEHGPLAMHVATTAVAYEMDAASRELHFLSFAFDGAHERWMVPLAAGGAIVLRGDALWTPAETLAAIRRAGVTHAGFPTSYMAELAAWGEAMGEVPAVQCYSFGGEAMARATFERIGRALRPRILINGYGPTEAVISPMVWKVAPTARFPEPYAPIGSPVGERVAHVLGPDLQPVADGETGELWLGGSGLARGYLNRPGLTAERFLPDPFAERGERMYRTGDMVRRRADGSLAYVGREDGQVKIRGFRIELGEIEARLREQATVREAVVVKREGPAGPGLLGYVTPAPGRTPEPGRLRAGLAALLPAPLVPARIVVLDRLPLGPTGKVDRAALPEPAAAPGRKPRTATQRRIAALWAEMLGLPEVGIDRPFLELGGDSLSGLRLLARLHLAFPGGGLGIADLLGNPTVADLAARIDRGRRPEDGDGPARVIRLAEGRGRPALVLFPGLLVSLREYEPLLRRLGPDQPAFGFACASLAHGVERLPDVADLARAYAAAVRREAGPQGCVLLGWSWGGVLAFETARHLAGHVPVHAVAMADACGLEAPFAPGSAPPPTEALRRQWLAPVDAWLAGSPMRRHWQDLRAGMDGEAADGFLRFMAAEPQPLPVDGPSVGSRERMLFTLVDHALQMRRLALAPQAVMVRSFEAERSRAEGRPILDWRGLAAGVAVEVVPATDHLDIVLAPAFHDRIAALLDGLAARAAA</sequence>
<dbReference type="InterPro" id="IPR029058">
    <property type="entry name" value="AB_hydrolase_fold"/>
</dbReference>
<dbReference type="InterPro" id="IPR045851">
    <property type="entry name" value="AMP-bd_C_sf"/>
</dbReference>
<evidence type="ECO:0000256" key="2">
    <source>
        <dbReference type="ARBA" id="ARBA00022553"/>
    </source>
</evidence>
<feature type="domain" description="Carrier" evidence="3">
    <location>
        <begin position="580"/>
        <end position="656"/>
    </location>
</feature>
<dbReference type="SUPFAM" id="SSF160582">
    <property type="entry name" value="MbtH-like"/>
    <property type="match status" value="1"/>
</dbReference>
<evidence type="ECO:0000313" key="5">
    <source>
        <dbReference type="Proteomes" id="UP001242480"/>
    </source>
</evidence>
<evidence type="ECO:0000256" key="1">
    <source>
        <dbReference type="ARBA" id="ARBA00022450"/>
    </source>
</evidence>
<dbReference type="Gene3D" id="3.90.820.10">
    <property type="entry name" value="Structural Genomics, Unknown Function 30-nov-00 1gh9 Mol_id"/>
    <property type="match status" value="1"/>
</dbReference>
<accession>A0ABU0J2R8</accession>
<dbReference type="InterPro" id="IPR025110">
    <property type="entry name" value="AMP-bd_C"/>
</dbReference>
<dbReference type="PROSITE" id="PS50075">
    <property type="entry name" value="CARRIER"/>
    <property type="match status" value="1"/>
</dbReference>
<protein>
    <submittedName>
        <fullName evidence="4">Amino acid adenylation domain-containing protein</fullName>
    </submittedName>
</protein>
<keyword evidence="2" id="KW-0597">Phosphoprotein</keyword>
<evidence type="ECO:0000313" key="4">
    <source>
        <dbReference type="EMBL" id="MDQ0467507.1"/>
    </source>
</evidence>
<dbReference type="Gene3D" id="3.30.300.30">
    <property type="match status" value="1"/>
</dbReference>
<dbReference type="InterPro" id="IPR010071">
    <property type="entry name" value="AA_adenyl_dom"/>
</dbReference>
<proteinExistence type="predicted"/>
<gene>
    <name evidence="4" type="ORF">QO011_000502</name>
</gene>
<dbReference type="SUPFAM" id="SSF56801">
    <property type="entry name" value="Acetyl-CoA synthetase-like"/>
    <property type="match status" value="1"/>
</dbReference>
<dbReference type="RefSeq" id="WP_307267198.1">
    <property type="nucleotide sequence ID" value="NZ_JAUSVX010000001.1"/>
</dbReference>